<reference evidence="2 3" key="1">
    <citation type="submission" date="2018-11" db="EMBL/GenBank/DDBJ databases">
        <title>Genome sequencing of Paenibacillus lentus DSM25539(T).</title>
        <authorList>
            <person name="Kook J.-K."/>
            <person name="Park S.-N."/>
            <person name="Lim Y.K."/>
        </authorList>
    </citation>
    <scope>NUCLEOTIDE SEQUENCE [LARGE SCALE GENOMIC DNA]</scope>
    <source>
        <strain evidence="2 3">DSM 25539</strain>
    </source>
</reference>
<dbReference type="PROSITE" id="PS51257">
    <property type="entry name" value="PROKAR_LIPOPROTEIN"/>
    <property type="match status" value="1"/>
</dbReference>
<evidence type="ECO:0000313" key="2">
    <source>
        <dbReference type="EMBL" id="AZK48839.1"/>
    </source>
</evidence>
<sequence length="568" mass="62700">MKKFKKSFVTVLTSAMLMTSLAACGGSSVNNANTGNTGDGAATGDSMYSAKFENGKYVEPVSITTVFPITTNMKFKNGENIENNVHTKWAKETLGIDIKYLWTVSEQNNAYATKLRLMLSSGQEMPDIIAFRGDIKLINDLIDSGQFADAGELFDKYASDAYKEAMAQDPTAWNPYIRDGVRMGIPILENAYNNDPVMYIREDWLKKLNLKAPETLDELETVMEAFTNGDPDGNGKKDTIALSIGFKNNLNTWMSDTGWVFGMFGAMPNQWNVGSDGKLVYGSTQPEMKPGLLKLQEWMKKGYISKESGLYDEVKATEAFTAGKAGIIVGPYWMTGWPLSDLKSNVPGAEYKPYPLPAGPDGKVGRHGTPISSGAVLINKKMKHKDAFFVYQNYLFDNWANPDGEGPFANGFAEGYDYAIGPNGEIYGEQDSDKIPGGWVDAIRYTLTFDGAIIPYLRINGLAKLANGEQPSTPYEESLAKAIPEQMQAAKIIVDQKDAVMMEMFTGKPTPTQVSRGDMLSKLEKEVQNKIIYGQSSIDEFDSFVEKYNSSGGIKIAEEVNEWYESVK</sequence>
<dbReference type="KEGG" id="plen:EIM92_02995"/>
<keyword evidence="3" id="KW-1185">Reference proteome</keyword>
<name>A0A3Q8S768_9BACL</name>
<dbReference type="EMBL" id="CP034248">
    <property type="protein sequence ID" value="AZK48839.1"/>
    <property type="molecule type" value="Genomic_DNA"/>
</dbReference>
<proteinExistence type="predicted"/>
<evidence type="ECO:0000313" key="3">
    <source>
        <dbReference type="Proteomes" id="UP000273145"/>
    </source>
</evidence>
<gene>
    <name evidence="2" type="ORF">EIM92_02995</name>
</gene>
<evidence type="ECO:0000256" key="1">
    <source>
        <dbReference type="SAM" id="SignalP"/>
    </source>
</evidence>
<dbReference type="AlphaFoldDB" id="A0A3Q8S768"/>
<dbReference type="OrthoDB" id="9787283at2"/>
<protein>
    <submittedName>
        <fullName evidence="2">Extracellular solute-binding protein</fullName>
    </submittedName>
</protein>
<dbReference type="Gene3D" id="3.40.190.10">
    <property type="entry name" value="Periplasmic binding protein-like II"/>
    <property type="match status" value="2"/>
</dbReference>
<dbReference type="SUPFAM" id="SSF53850">
    <property type="entry name" value="Periplasmic binding protein-like II"/>
    <property type="match status" value="1"/>
</dbReference>
<accession>A0A3Q8S768</accession>
<dbReference type="PANTHER" id="PTHR43649:SF12">
    <property type="entry name" value="DIACETYLCHITOBIOSE BINDING PROTEIN DASA"/>
    <property type="match status" value="1"/>
</dbReference>
<dbReference type="PANTHER" id="PTHR43649">
    <property type="entry name" value="ARABINOSE-BINDING PROTEIN-RELATED"/>
    <property type="match status" value="1"/>
</dbReference>
<dbReference type="CDD" id="cd13580">
    <property type="entry name" value="PBP2_AlgQ_like_1"/>
    <property type="match status" value="1"/>
</dbReference>
<feature type="signal peptide" evidence="1">
    <location>
        <begin position="1"/>
        <end position="22"/>
    </location>
</feature>
<keyword evidence="1" id="KW-0732">Signal</keyword>
<dbReference type="InterPro" id="IPR050490">
    <property type="entry name" value="Bact_solute-bd_prot1"/>
</dbReference>
<dbReference type="Proteomes" id="UP000273145">
    <property type="component" value="Chromosome"/>
</dbReference>
<feature type="chain" id="PRO_5039190185" evidence="1">
    <location>
        <begin position="23"/>
        <end position="568"/>
    </location>
</feature>
<organism evidence="2 3">
    <name type="scientific">Paenibacillus lentus</name>
    <dbReference type="NCBI Taxonomy" id="1338368"/>
    <lineage>
        <taxon>Bacteria</taxon>
        <taxon>Bacillati</taxon>
        <taxon>Bacillota</taxon>
        <taxon>Bacilli</taxon>
        <taxon>Bacillales</taxon>
        <taxon>Paenibacillaceae</taxon>
        <taxon>Paenibacillus</taxon>
    </lineage>
</organism>